<evidence type="ECO:0000313" key="3">
    <source>
        <dbReference type="Proteomes" id="UP000292082"/>
    </source>
</evidence>
<accession>A0A4Q9Q2M0</accession>
<feature type="region of interest" description="Disordered" evidence="1">
    <location>
        <begin position="1"/>
        <end position="43"/>
    </location>
</feature>
<feature type="region of interest" description="Disordered" evidence="1">
    <location>
        <begin position="405"/>
        <end position="435"/>
    </location>
</feature>
<dbReference type="EMBL" id="ML145098">
    <property type="protein sequence ID" value="TBU61472.1"/>
    <property type="molecule type" value="Genomic_DNA"/>
</dbReference>
<dbReference type="AlphaFoldDB" id="A0A4Q9Q2M0"/>
<feature type="compositionally biased region" description="Polar residues" evidence="1">
    <location>
        <begin position="414"/>
        <end position="427"/>
    </location>
</feature>
<keyword evidence="3" id="KW-1185">Reference proteome</keyword>
<name>A0A4Q9Q2M0_9APHY</name>
<dbReference type="Proteomes" id="UP000292082">
    <property type="component" value="Unassembled WGS sequence"/>
</dbReference>
<feature type="region of interest" description="Disordered" evidence="1">
    <location>
        <begin position="325"/>
        <end position="390"/>
    </location>
</feature>
<feature type="compositionally biased region" description="Polar residues" evidence="1">
    <location>
        <begin position="339"/>
        <end position="359"/>
    </location>
</feature>
<feature type="region of interest" description="Disordered" evidence="1">
    <location>
        <begin position="180"/>
        <end position="204"/>
    </location>
</feature>
<evidence type="ECO:0000313" key="2">
    <source>
        <dbReference type="EMBL" id="TBU61472.1"/>
    </source>
</evidence>
<protein>
    <submittedName>
        <fullName evidence="2">Uncharacterized protein</fullName>
    </submittedName>
</protein>
<evidence type="ECO:0000256" key="1">
    <source>
        <dbReference type="SAM" id="MobiDB-lite"/>
    </source>
</evidence>
<organism evidence="2 3">
    <name type="scientific">Dichomitus squalens</name>
    <dbReference type="NCBI Taxonomy" id="114155"/>
    <lineage>
        <taxon>Eukaryota</taxon>
        <taxon>Fungi</taxon>
        <taxon>Dikarya</taxon>
        <taxon>Basidiomycota</taxon>
        <taxon>Agaricomycotina</taxon>
        <taxon>Agaricomycetes</taxon>
        <taxon>Polyporales</taxon>
        <taxon>Polyporaceae</taxon>
        <taxon>Dichomitus</taxon>
    </lineage>
</organism>
<feature type="compositionally biased region" description="Acidic residues" evidence="1">
    <location>
        <begin position="11"/>
        <end position="23"/>
    </location>
</feature>
<reference evidence="2 3" key="1">
    <citation type="submission" date="2019-01" db="EMBL/GenBank/DDBJ databases">
        <title>Draft genome sequences of three monokaryotic isolates of the white-rot basidiomycete fungus Dichomitus squalens.</title>
        <authorList>
            <consortium name="DOE Joint Genome Institute"/>
            <person name="Lopez S.C."/>
            <person name="Andreopoulos B."/>
            <person name="Pangilinan J."/>
            <person name="Lipzen A."/>
            <person name="Riley R."/>
            <person name="Ahrendt S."/>
            <person name="Ng V."/>
            <person name="Barry K."/>
            <person name="Daum C."/>
            <person name="Grigoriev I.V."/>
            <person name="Hilden K.S."/>
            <person name="Makela M.R."/>
            <person name="de Vries R.P."/>
        </authorList>
    </citation>
    <scope>NUCLEOTIDE SEQUENCE [LARGE SCALE GENOMIC DNA]</scope>
    <source>
        <strain evidence="2 3">CBS 464.89</strain>
    </source>
</reference>
<proteinExistence type="predicted"/>
<sequence>MDGSICVGLAGDEESGPEVETEDVGPKSFVPRHTPPSSLINHSPCTLLPSPNHSTDGANNGLIASSCKGSPCKRLRLVVMGLMLLRDDEVKFIDTMRHSSEVRQILATGERGAQARATKRIHIKYLERFGGPLLGETDDEFSTRRNDNKKAKRLIAEDEAACKIRKENAYSRILGVLKRTSQNSSRRRRPSEDVDDAPQAHIAPRKVLSTLIPPTSGFREFQASDHPAKPKMALHTPQSTKMSEWNANLGEAYRSLPAADLARFKSLAASKNSEHLSAEQNELRCAKHAAEMTSYMQTMMKTWQSQSGWVGWCVMGGLDENGQPVYHSGAKTGKDHNGLTPQASAPQASMPLSPSTTVGSGPAMSLSAVTGNISPKQPARLSPGHMGDQPIPERAAVVVAVADPDKPGDAAVSPSKSAASRATSPTNGPLHIADRDREVSRAADKAFNPFDETFSSDDDDRIAGKMEQRIQKKDTDNVIAPSMTLVPKLWKVLIAQVGHHTG</sequence>
<gene>
    <name evidence="2" type="ORF">BD310DRAFT_975101</name>
</gene>